<dbReference type="GO" id="GO:0030136">
    <property type="term" value="C:clathrin-coated vesicle"/>
    <property type="evidence" value="ECO:0007669"/>
    <property type="project" value="UniProtKB-SubCell"/>
</dbReference>
<dbReference type="GO" id="GO:0005925">
    <property type="term" value="C:focal adhesion"/>
    <property type="evidence" value="ECO:0007669"/>
    <property type="project" value="UniProtKB-SubCell"/>
</dbReference>
<organism evidence="30 31">
    <name type="scientific">Polyplax serrata</name>
    <name type="common">Common mouse louse</name>
    <dbReference type="NCBI Taxonomy" id="468196"/>
    <lineage>
        <taxon>Eukaryota</taxon>
        <taxon>Metazoa</taxon>
        <taxon>Ecdysozoa</taxon>
        <taxon>Arthropoda</taxon>
        <taxon>Hexapoda</taxon>
        <taxon>Insecta</taxon>
        <taxon>Pterygota</taxon>
        <taxon>Neoptera</taxon>
        <taxon>Paraneoptera</taxon>
        <taxon>Psocodea</taxon>
        <taxon>Troctomorpha</taxon>
        <taxon>Phthiraptera</taxon>
        <taxon>Anoplura</taxon>
        <taxon>Polyplacidae</taxon>
        <taxon>Polyplax</taxon>
    </lineage>
</organism>
<comment type="similarity">
    <text evidence="5">Belongs to the protein kinase superfamily. AGC Ser/Thr protein kinase family. PKC subfamily.</text>
</comment>
<keyword evidence="12" id="KW-0547">Nucleotide-binding</keyword>
<dbReference type="PROSITE" id="PS00108">
    <property type="entry name" value="PROTEIN_KINASE_ST"/>
    <property type="match status" value="1"/>
</dbReference>
<keyword evidence="18" id="KW-0131">Cell cycle</keyword>
<evidence type="ECO:0000256" key="17">
    <source>
        <dbReference type="ARBA" id="ARBA00023034"/>
    </source>
</evidence>
<dbReference type="InterPro" id="IPR014020">
    <property type="entry name" value="Tensin_C2-dom"/>
</dbReference>
<evidence type="ECO:0000256" key="21">
    <source>
        <dbReference type="ARBA" id="ARBA00048679"/>
    </source>
</evidence>
<dbReference type="SMART" id="SM00271">
    <property type="entry name" value="DnaJ"/>
    <property type="match status" value="1"/>
</dbReference>
<keyword evidence="16" id="KW-0007">Acetylation</keyword>
<comment type="subcellular location">
    <subcellularLocation>
        <location evidence="2">Cell junction</location>
        <location evidence="2">Focal adhesion</location>
    </subcellularLocation>
    <subcellularLocation>
        <location evidence="3">Cytoplasm</location>
        <location evidence="3">Perinuclear region</location>
    </subcellularLocation>
    <subcellularLocation>
        <location evidence="1">Cytoplasmic vesicle</location>
        <location evidence="1">Clathrin-coated vesicle</location>
    </subcellularLocation>
    <subcellularLocation>
        <location evidence="4">Golgi apparatus</location>
        <location evidence="4">trans-Golgi network</location>
    </subcellularLocation>
</comment>
<dbReference type="InterPro" id="IPR011009">
    <property type="entry name" value="Kinase-like_dom_sf"/>
</dbReference>
<dbReference type="SMART" id="SM00220">
    <property type="entry name" value="S_TKc"/>
    <property type="match status" value="1"/>
</dbReference>
<dbReference type="Gene3D" id="1.10.510.10">
    <property type="entry name" value="Transferase(Phosphotransferase) domain 1"/>
    <property type="match status" value="1"/>
</dbReference>
<name>A0AAN8PAK8_POLSC</name>
<dbReference type="GO" id="GO:2000369">
    <property type="term" value="P:regulation of clathrin-dependent endocytosis"/>
    <property type="evidence" value="ECO:0007669"/>
    <property type="project" value="TreeGrafter"/>
</dbReference>
<evidence type="ECO:0000256" key="3">
    <source>
        <dbReference type="ARBA" id="ARBA00004556"/>
    </source>
</evidence>
<keyword evidence="7" id="KW-0488">Methylation</keyword>
<evidence type="ECO:0000259" key="27">
    <source>
        <dbReference type="PROSITE" id="PS50076"/>
    </source>
</evidence>
<evidence type="ECO:0000256" key="1">
    <source>
        <dbReference type="ARBA" id="ARBA00004132"/>
    </source>
</evidence>
<dbReference type="Gene3D" id="2.60.40.1110">
    <property type="match status" value="1"/>
</dbReference>
<dbReference type="InterPro" id="IPR008271">
    <property type="entry name" value="Ser/Thr_kinase_AS"/>
</dbReference>
<dbReference type="InterPro" id="IPR001623">
    <property type="entry name" value="DnaJ_domain"/>
</dbReference>
<dbReference type="Gene3D" id="1.10.287.110">
    <property type="entry name" value="DnaJ domain"/>
    <property type="match status" value="1"/>
</dbReference>
<dbReference type="InterPro" id="IPR000719">
    <property type="entry name" value="Prot_kinase_dom"/>
</dbReference>
<dbReference type="FunFam" id="1.10.510.10:FF:000228">
    <property type="entry name" value="cyclin-G-associated kinase isoform X1"/>
    <property type="match status" value="1"/>
</dbReference>
<dbReference type="PROSITE" id="PS50076">
    <property type="entry name" value="DNAJ_2"/>
    <property type="match status" value="1"/>
</dbReference>
<dbReference type="Proteomes" id="UP001372834">
    <property type="component" value="Unassembled WGS sequence"/>
</dbReference>
<evidence type="ECO:0000256" key="14">
    <source>
        <dbReference type="ARBA" id="ARBA00022840"/>
    </source>
</evidence>
<dbReference type="GO" id="GO:0045747">
    <property type="term" value="P:positive regulation of Notch signaling pathway"/>
    <property type="evidence" value="ECO:0007669"/>
    <property type="project" value="TreeGrafter"/>
</dbReference>
<dbReference type="GO" id="GO:0005794">
    <property type="term" value="C:Golgi apparatus"/>
    <property type="evidence" value="ECO:0007669"/>
    <property type="project" value="UniProtKB-SubCell"/>
</dbReference>
<comment type="catalytic activity">
    <reaction evidence="21">
        <text>L-seryl-[protein] + ATP = O-phospho-L-seryl-[protein] + ADP + H(+)</text>
        <dbReference type="Rhea" id="RHEA:17989"/>
        <dbReference type="Rhea" id="RHEA-COMP:9863"/>
        <dbReference type="Rhea" id="RHEA-COMP:11604"/>
        <dbReference type="ChEBI" id="CHEBI:15378"/>
        <dbReference type="ChEBI" id="CHEBI:29999"/>
        <dbReference type="ChEBI" id="CHEBI:30616"/>
        <dbReference type="ChEBI" id="CHEBI:83421"/>
        <dbReference type="ChEBI" id="CHEBI:456216"/>
        <dbReference type="EC" id="2.7.11.1"/>
    </reaction>
</comment>
<evidence type="ECO:0000256" key="13">
    <source>
        <dbReference type="ARBA" id="ARBA00022777"/>
    </source>
</evidence>
<dbReference type="InterPro" id="IPR035892">
    <property type="entry name" value="C2_domain_sf"/>
</dbReference>
<keyword evidence="19" id="KW-0968">Cytoplasmic vesicle</keyword>
<dbReference type="SUPFAM" id="SSF52799">
    <property type="entry name" value="(Phosphotyrosine protein) phosphatases II"/>
    <property type="match status" value="1"/>
</dbReference>
<dbReference type="InterPro" id="IPR029023">
    <property type="entry name" value="Tensin_phosphatase"/>
</dbReference>
<evidence type="ECO:0000256" key="10">
    <source>
        <dbReference type="ARBA" id="ARBA00022553"/>
    </source>
</evidence>
<dbReference type="SUPFAM" id="SSF46565">
    <property type="entry name" value="Chaperone J-domain"/>
    <property type="match status" value="1"/>
</dbReference>
<dbReference type="SMART" id="SM01326">
    <property type="entry name" value="PTEN_C2"/>
    <property type="match status" value="1"/>
</dbReference>
<evidence type="ECO:0000256" key="7">
    <source>
        <dbReference type="ARBA" id="ARBA00022481"/>
    </source>
</evidence>
<feature type="domain" description="J" evidence="27">
    <location>
        <begin position="1150"/>
        <end position="1217"/>
    </location>
</feature>
<feature type="region of interest" description="Disordered" evidence="25">
    <location>
        <begin position="781"/>
        <end position="803"/>
    </location>
</feature>
<evidence type="ECO:0000256" key="23">
    <source>
        <dbReference type="ARBA" id="ARBA00068393"/>
    </source>
</evidence>
<evidence type="ECO:0000256" key="22">
    <source>
        <dbReference type="ARBA" id="ARBA00054326"/>
    </source>
</evidence>
<evidence type="ECO:0000256" key="4">
    <source>
        <dbReference type="ARBA" id="ARBA00004601"/>
    </source>
</evidence>
<evidence type="ECO:0000313" key="31">
    <source>
        <dbReference type="Proteomes" id="UP001372834"/>
    </source>
</evidence>
<keyword evidence="14" id="KW-0067">ATP-binding</keyword>
<dbReference type="PANTHER" id="PTHR22967">
    <property type="entry name" value="SERINE/THREONINE PROTEIN KINASE"/>
    <property type="match status" value="1"/>
</dbReference>
<dbReference type="Gene3D" id="3.90.190.10">
    <property type="entry name" value="Protein tyrosine phosphatase superfamily"/>
    <property type="match status" value="1"/>
</dbReference>
<dbReference type="EC" id="2.7.11.1" evidence="6"/>
<dbReference type="Pfam" id="PF00069">
    <property type="entry name" value="Pkinase"/>
    <property type="match status" value="1"/>
</dbReference>
<evidence type="ECO:0000259" key="26">
    <source>
        <dbReference type="PROSITE" id="PS50011"/>
    </source>
</evidence>
<evidence type="ECO:0000256" key="6">
    <source>
        <dbReference type="ARBA" id="ARBA00012513"/>
    </source>
</evidence>
<keyword evidence="9" id="KW-0723">Serine/threonine-protein kinase</keyword>
<dbReference type="InterPro" id="IPR029021">
    <property type="entry name" value="Prot-tyrosine_phosphatase-like"/>
</dbReference>
<dbReference type="PROSITE" id="PS51182">
    <property type="entry name" value="C2_TENSIN"/>
    <property type="match status" value="1"/>
</dbReference>
<proteinExistence type="inferred from homology"/>
<gene>
    <name evidence="30" type="ORF">RUM43_008377</name>
</gene>
<feature type="domain" description="C2 tensin-type" evidence="29">
    <location>
        <begin position="604"/>
        <end position="743"/>
    </location>
</feature>
<evidence type="ECO:0000256" key="25">
    <source>
        <dbReference type="SAM" id="MobiDB-lite"/>
    </source>
</evidence>
<dbReference type="PROSITE" id="PS51181">
    <property type="entry name" value="PPASE_TENSIN"/>
    <property type="match status" value="1"/>
</dbReference>
<dbReference type="AlphaFoldDB" id="A0AAN8PAK8"/>
<comment type="caution">
    <text evidence="30">The sequence shown here is derived from an EMBL/GenBank/DDBJ whole genome shotgun (WGS) entry which is preliminary data.</text>
</comment>
<evidence type="ECO:0000256" key="8">
    <source>
        <dbReference type="ARBA" id="ARBA00022490"/>
    </source>
</evidence>
<evidence type="ECO:0000256" key="18">
    <source>
        <dbReference type="ARBA" id="ARBA00023306"/>
    </source>
</evidence>
<protein>
    <recommendedName>
        <fullName evidence="23">Cyclin-G-associated kinase</fullName>
        <ecNumber evidence="6">2.7.11.1</ecNumber>
    </recommendedName>
    <alternativeName>
        <fullName evidence="24">DnaJ homolog subfamily C member 26</fullName>
    </alternativeName>
</protein>
<dbReference type="GO" id="GO:0048471">
    <property type="term" value="C:perinuclear region of cytoplasm"/>
    <property type="evidence" value="ECO:0007669"/>
    <property type="project" value="UniProtKB-SubCell"/>
</dbReference>
<evidence type="ECO:0000256" key="19">
    <source>
        <dbReference type="ARBA" id="ARBA00023329"/>
    </source>
</evidence>
<keyword evidence="13" id="KW-0418">Kinase</keyword>
<dbReference type="FunFam" id="2.60.40.1110:FF:000001">
    <property type="entry name" value="cyclin-G-associated kinase isoform X2"/>
    <property type="match status" value="1"/>
</dbReference>
<accession>A0AAN8PAK8</accession>
<keyword evidence="10" id="KW-0597">Phosphoprotein</keyword>
<dbReference type="GO" id="GO:0035612">
    <property type="term" value="F:AP-2 adaptor complex binding"/>
    <property type="evidence" value="ECO:0007669"/>
    <property type="project" value="TreeGrafter"/>
</dbReference>
<keyword evidence="17" id="KW-0333">Golgi apparatus</keyword>
<evidence type="ECO:0000256" key="15">
    <source>
        <dbReference type="ARBA" id="ARBA00022949"/>
    </source>
</evidence>
<feature type="domain" description="Protein kinase" evidence="26">
    <location>
        <begin position="37"/>
        <end position="312"/>
    </location>
</feature>
<dbReference type="SUPFAM" id="SSF49562">
    <property type="entry name" value="C2 domain (Calcium/lipid-binding domain, CaLB)"/>
    <property type="match status" value="1"/>
</dbReference>
<dbReference type="SUPFAM" id="SSF56112">
    <property type="entry name" value="Protein kinase-like (PK-like)"/>
    <property type="match status" value="1"/>
</dbReference>
<evidence type="ECO:0000256" key="12">
    <source>
        <dbReference type="ARBA" id="ARBA00022741"/>
    </source>
</evidence>
<evidence type="ECO:0000256" key="11">
    <source>
        <dbReference type="ARBA" id="ARBA00022679"/>
    </source>
</evidence>
<dbReference type="GO" id="GO:0005524">
    <property type="term" value="F:ATP binding"/>
    <property type="evidence" value="ECO:0007669"/>
    <property type="project" value="UniProtKB-KW"/>
</dbReference>
<comment type="function">
    <text evidence="22">Associates with cyclin G and CDK5. Seems to act as an auxilin homolog that is involved in the uncoating of clathrin-coated vesicles by Hsc70 in non-neuronal cells. Expression oscillates slightly during the cell cycle, peaking at G1. May play a role in clathrin-mediated endocytosis and intracellular trafficking, and in the dynamics of clathrin assembly/disassembly.</text>
</comment>
<dbReference type="InterPro" id="IPR036869">
    <property type="entry name" value="J_dom_sf"/>
</dbReference>
<dbReference type="PANTHER" id="PTHR22967:SF105">
    <property type="entry name" value="CYCLIN-G-ASSOCIATED KINASE"/>
    <property type="match status" value="1"/>
</dbReference>
<dbReference type="GO" id="GO:0004674">
    <property type="term" value="F:protein serine/threonine kinase activity"/>
    <property type="evidence" value="ECO:0007669"/>
    <property type="project" value="UniProtKB-KW"/>
</dbReference>
<evidence type="ECO:0000259" key="29">
    <source>
        <dbReference type="PROSITE" id="PS51182"/>
    </source>
</evidence>
<dbReference type="EMBL" id="JAWJWE010000003">
    <property type="protein sequence ID" value="KAK6640100.1"/>
    <property type="molecule type" value="Genomic_DNA"/>
</dbReference>
<evidence type="ECO:0000256" key="5">
    <source>
        <dbReference type="ARBA" id="ARBA00005490"/>
    </source>
</evidence>
<comment type="catalytic activity">
    <reaction evidence="20">
        <text>L-threonyl-[protein] + ATP = O-phospho-L-threonyl-[protein] + ADP + H(+)</text>
        <dbReference type="Rhea" id="RHEA:46608"/>
        <dbReference type="Rhea" id="RHEA-COMP:11060"/>
        <dbReference type="Rhea" id="RHEA-COMP:11605"/>
        <dbReference type="ChEBI" id="CHEBI:15378"/>
        <dbReference type="ChEBI" id="CHEBI:30013"/>
        <dbReference type="ChEBI" id="CHEBI:30616"/>
        <dbReference type="ChEBI" id="CHEBI:61977"/>
        <dbReference type="ChEBI" id="CHEBI:456216"/>
        <dbReference type="EC" id="2.7.11.1"/>
    </reaction>
</comment>
<evidence type="ECO:0000256" key="9">
    <source>
        <dbReference type="ARBA" id="ARBA00022527"/>
    </source>
</evidence>
<evidence type="ECO:0000259" key="28">
    <source>
        <dbReference type="PROSITE" id="PS51181"/>
    </source>
</evidence>
<feature type="domain" description="Phosphatase tensin-type" evidence="28">
    <location>
        <begin position="427"/>
        <end position="598"/>
    </location>
</feature>
<keyword evidence="11" id="KW-0808">Transferase</keyword>
<dbReference type="Pfam" id="PF10409">
    <property type="entry name" value="PTEN_C2"/>
    <property type="match status" value="1"/>
</dbReference>
<feature type="region of interest" description="Disordered" evidence="25">
    <location>
        <begin position="333"/>
        <end position="398"/>
    </location>
</feature>
<dbReference type="PROSITE" id="PS50011">
    <property type="entry name" value="PROTEIN_KINASE_DOM"/>
    <property type="match status" value="1"/>
</dbReference>
<keyword evidence="15" id="KW-0965">Cell junction</keyword>
<reference evidence="30 31" key="1">
    <citation type="submission" date="2023-10" db="EMBL/GenBank/DDBJ databases">
        <title>Genomes of two closely related lineages of the louse Polyplax serrata with different host specificities.</title>
        <authorList>
            <person name="Martinu J."/>
            <person name="Tarabai H."/>
            <person name="Stefka J."/>
            <person name="Hypsa V."/>
        </authorList>
    </citation>
    <scope>NUCLEOTIDE SEQUENCE [LARGE SCALE GENOMIC DNA]</scope>
    <source>
        <strain evidence="30">HR10_N</strain>
    </source>
</reference>
<evidence type="ECO:0000313" key="30">
    <source>
        <dbReference type="EMBL" id="KAK6640100.1"/>
    </source>
</evidence>
<dbReference type="FunFam" id="1.10.287.110:FF:000002">
    <property type="entry name" value="putative tyrosine-protein phosphatase auxilin isoform X2"/>
    <property type="match status" value="1"/>
</dbReference>
<evidence type="ECO:0000256" key="2">
    <source>
        <dbReference type="ARBA" id="ARBA00004246"/>
    </source>
</evidence>
<dbReference type="CDD" id="cd06257">
    <property type="entry name" value="DnaJ"/>
    <property type="match status" value="1"/>
</dbReference>
<evidence type="ECO:0000256" key="20">
    <source>
        <dbReference type="ARBA" id="ARBA00047899"/>
    </source>
</evidence>
<sequence>MSDLLKSAFGYFNSSNNLTDSNNDFVGQIVEIGNVKLIVKRVIAEGGFAIVYVVVDPNSGKEYALKRLLASDPESDANILEEINVLKKLSGHPNIIQYLAAASVDKTVSSHGKNEYLILTELCSKGNLVDCLNNRTTPLSPYVICRIFWQTCKAVQHMHSQVPPVIHRDLKIENLLISKDNTIKLCDFGSCTMKVHRPDSSWNAGQHTHLEDEMAQFTTPMYRAPEMVDTWSNYPIGTPCDIWALGCILYTLCFMSHPFSDSAKLKILNANYNIPNGDPAYSPFHDIIRGCLKVNPNDRLSITDIQERLASICESNRYDLKEPLNLEGKAVNSTKDISAPVQGPQNDTAKSNKPGRPAPPSFPVNSNFSQCPEMPRATAPPKTEASSSQAKSQPAKHEVGLLSSIKGGAGSFLKNLKDTSNKVMQSVQQTIARTDLDFSYISSRIVVMPFPADGLESAYKSNHIEDVRAFLEARHSGGRYSVYNLSGKSYPPTRLGLGRVVDCPFGGFRKVPPLHILYNLCSDIFKFLEKNQKNIVVIHCTDGRESSAVLVGCLLLYSGLMDNYQDAVHMFAGKRVRPNLQPSEVRYLQYFSQIVLNPSFHPHTQPVTVISIVMQPVPLFTKVRDGCRPYIELYQGDEKVRSTKTDYDRMKVFHISEGKVTIPLNLTICGDITLSVFHARQNLGGVMSSGKPTGHKICQLQFHTGFISQEQNNLKFAMPDLDDTADGDHYQDKFQVTLNIVVCNYSKELRPMPWETPKYVDSLLLFANSLEMDETIENFVTKKRKPPNGSSLAPPKPPPPVLQEKSIAKAQDTGPVVNENLINIDMMQSKVPKQESVDLLGLGLEDGNVRTESVTVNSSKDGNPERLHELNEIFQSNSKLGASNIEDESKSITSNNDFFDPFGSDHSAANFQVKNAFCLSNWNGNLGTIQQGMTTSSSGMIRNPSAPNLEQKSKDPFADFGNLVAGLNMSGSISKPVTPMDGSPNIQSPSHKMPPQIFPSSQGAQPIKSPNGRTVGFDFNSFLPEHVSLVYRHCLFHSSGTPTHQAKLPADNRAPDYSRSHFDAAFGKKQPTEKGGKPNSDVFGDLLGSQGYDFASKKETGPRTMNELRKEDLVKELDPDRMKIYEWTEGKKGNIRALLCSIHLVLWDECKWKGVDMSQLVSTADVKKAYRKACLAVHPDKQMGTEHENIAKLIFVELNNAWSDFENDSGQQNLFST</sequence>
<evidence type="ECO:0000256" key="16">
    <source>
        <dbReference type="ARBA" id="ARBA00022990"/>
    </source>
</evidence>
<evidence type="ECO:0000256" key="24">
    <source>
        <dbReference type="ARBA" id="ARBA00076380"/>
    </source>
</evidence>
<keyword evidence="8" id="KW-0963">Cytoplasm</keyword>